<reference evidence="1" key="1">
    <citation type="journal article" date="2017" name="Nature">
        <title>The genome of Chenopodium quinoa.</title>
        <authorList>
            <person name="Jarvis D.E."/>
            <person name="Ho Y.S."/>
            <person name="Lightfoot D.J."/>
            <person name="Schmoeckel S.M."/>
            <person name="Li B."/>
            <person name="Borm T.J.A."/>
            <person name="Ohyanagi H."/>
            <person name="Mineta K."/>
            <person name="Michell C.T."/>
            <person name="Saber N."/>
            <person name="Kharbatia N.M."/>
            <person name="Rupper R.R."/>
            <person name="Sharp A.R."/>
            <person name="Dally N."/>
            <person name="Boughton B.A."/>
            <person name="Woo Y.H."/>
            <person name="Gao G."/>
            <person name="Schijlen E.G.W.M."/>
            <person name="Guo X."/>
            <person name="Momin A.A."/>
            <person name="Negrao S."/>
            <person name="Al-Babili S."/>
            <person name="Gehring C."/>
            <person name="Roessner U."/>
            <person name="Jung C."/>
            <person name="Murphy K."/>
            <person name="Arold S.T."/>
            <person name="Gojobori T."/>
            <person name="van der Linden C.G."/>
            <person name="van Loo E.N."/>
            <person name="Jellen E.N."/>
            <person name="Maughan P.J."/>
            <person name="Tester M."/>
        </authorList>
    </citation>
    <scope>NUCLEOTIDE SEQUENCE [LARGE SCALE GENOMIC DNA]</scope>
    <source>
        <strain evidence="1">cv. PI 614886</strain>
    </source>
</reference>
<dbReference type="Gramene" id="AUR62036864-RA">
    <property type="protein sequence ID" value="AUR62036864-RA:cds"/>
    <property type="gene ID" value="AUR62036864"/>
</dbReference>
<dbReference type="GO" id="GO:0010274">
    <property type="term" value="P:hydrotropism"/>
    <property type="evidence" value="ECO:0007669"/>
    <property type="project" value="InterPro"/>
</dbReference>
<name>A0A803MXD4_CHEQI</name>
<dbReference type="NCBIfam" id="TIGR01570">
    <property type="entry name" value="A_thal_3588"/>
    <property type="match status" value="1"/>
</dbReference>
<dbReference type="OMA" id="LHSIPMW"/>
<evidence type="ECO:0000313" key="1">
    <source>
        <dbReference type="EnsemblPlants" id="AUR62036864-RA:cds"/>
    </source>
</evidence>
<accession>A0A803MXD4</accession>
<organism evidence="1 2">
    <name type="scientific">Chenopodium quinoa</name>
    <name type="common">Quinoa</name>
    <dbReference type="NCBI Taxonomy" id="63459"/>
    <lineage>
        <taxon>Eukaryota</taxon>
        <taxon>Viridiplantae</taxon>
        <taxon>Streptophyta</taxon>
        <taxon>Embryophyta</taxon>
        <taxon>Tracheophyta</taxon>
        <taxon>Spermatophyta</taxon>
        <taxon>Magnoliopsida</taxon>
        <taxon>eudicotyledons</taxon>
        <taxon>Gunneridae</taxon>
        <taxon>Pentapetalae</taxon>
        <taxon>Caryophyllales</taxon>
        <taxon>Chenopodiaceae</taxon>
        <taxon>Chenopodioideae</taxon>
        <taxon>Atripliceae</taxon>
        <taxon>Chenopodium</taxon>
    </lineage>
</organism>
<proteinExistence type="predicted"/>
<protein>
    <recommendedName>
        <fullName evidence="3">Protein MIZU-KUSSEI 1</fullName>
    </recommendedName>
</protein>
<dbReference type="InterPro" id="IPR006460">
    <property type="entry name" value="MIZ1-like_pln"/>
</dbReference>
<reference evidence="1" key="2">
    <citation type="submission" date="2021-03" db="UniProtKB">
        <authorList>
            <consortium name="EnsemblPlants"/>
        </authorList>
    </citation>
    <scope>IDENTIFICATION</scope>
</reference>
<evidence type="ECO:0008006" key="3">
    <source>
        <dbReference type="Google" id="ProtNLM"/>
    </source>
</evidence>
<evidence type="ECO:0000313" key="2">
    <source>
        <dbReference type="Proteomes" id="UP000596660"/>
    </source>
</evidence>
<dbReference type="Pfam" id="PF04759">
    <property type="entry name" value="DUF617"/>
    <property type="match status" value="1"/>
</dbReference>
<dbReference type="Proteomes" id="UP000596660">
    <property type="component" value="Unplaced"/>
</dbReference>
<dbReference type="PANTHER" id="PTHR31276:SF6">
    <property type="entry name" value="PROTEIN MIZU-KUSSEI 1"/>
    <property type="match status" value="1"/>
</dbReference>
<sequence>MAAPPRPSKSMVICTFFGQRGGSQSQSHVWFCVQLNRLSPKPSLLLELSLSTRSLVQEMRSGLLRIALECSSLEFSSCPLHQVPVWSAFCNGRRVGFAARRKPNQETREMLKKMESITVGAGVIQEFMYMRANYEWVVGGANSQSFHLISPDDGPAQELSVFLLRSSSSSVS</sequence>
<keyword evidence="2" id="KW-1185">Reference proteome</keyword>
<dbReference type="EnsemblPlants" id="AUR62036864-RA">
    <property type="protein sequence ID" value="AUR62036864-RA:cds"/>
    <property type="gene ID" value="AUR62036864"/>
</dbReference>
<dbReference type="PANTHER" id="PTHR31276">
    <property type="match status" value="1"/>
</dbReference>
<dbReference type="AlphaFoldDB" id="A0A803MXD4"/>